<dbReference type="SUPFAM" id="SSF75005">
    <property type="entry name" value="Arabinanase/levansucrase/invertase"/>
    <property type="match status" value="1"/>
</dbReference>
<evidence type="ECO:0000256" key="3">
    <source>
        <dbReference type="ARBA" id="ARBA00022801"/>
    </source>
</evidence>
<organism evidence="7 8">
    <name type="scientific">Trichodelitschia bisporula</name>
    <dbReference type="NCBI Taxonomy" id="703511"/>
    <lineage>
        <taxon>Eukaryota</taxon>
        <taxon>Fungi</taxon>
        <taxon>Dikarya</taxon>
        <taxon>Ascomycota</taxon>
        <taxon>Pezizomycotina</taxon>
        <taxon>Dothideomycetes</taxon>
        <taxon>Dothideomycetes incertae sedis</taxon>
        <taxon>Phaeotrichales</taxon>
        <taxon>Phaeotrichaceae</taxon>
        <taxon>Trichodelitschia</taxon>
    </lineage>
</organism>
<dbReference type="PANTHER" id="PTHR43817:SF1">
    <property type="entry name" value="HYDROLASE, FAMILY 43, PUTATIVE (AFU_ORTHOLOGUE AFUA_3G01660)-RELATED"/>
    <property type="match status" value="1"/>
</dbReference>
<sequence>MIPRSLLAWLLPVLTILLLTLTSPAAARNFTNPLLRHDGSDPFITLHAGYYYLTTTTWKDVQISRARTLAGLKSSPERKVVWKDSNKNRCCNVWAPEIHQIDGTWYVYYTAGAEKDLGLQRPYVLRGGASPWDSYTFLGQLSNEWGIDGTVSTIGRSRYFLWSCQRGGLQSICIAPLLSPSRIGAVKLISQPTRAWEKAEGKLAVNEGPAVFTPPGGGRVFVTFSASYCWTPSYSLGLLTLRDGGDPLDAKAWTKSGPVFKSANGNWGPGHNGFFPSPDGTEVWNVYHATTAQKGACDGNRYTAAQVVRWTRDGMPDFGAPAALSTVLKGPSGEGGPLSPE</sequence>
<evidence type="ECO:0000256" key="1">
    <source>
        <dbReference type="ARBA" id="ARBA00009865"/>
    </source>
</evidence>
<name>A0A6G1HL50_9PEZI</name>
<dbReference type="CDD" id="cd18820">
    <property type="entry name" value="GH43_LbAraf43-like"/>
    <property type="match status" value="1"/>
</dbReference>
<proteinExistence type="inferred from homology"/>
<feature type="chain" id="PRO_5026081883" evidence="6">
    <location>
        <begin position="28"/>
        <end position="341"/>
    </location>
</feature>
<dbReference type="InterPro" id="IPR023296">
    <property type="entry name" value="Glyco_hydro_beta-prop_sf"/>
</dbReference>
<dbReference type="AlphaFoldDB" id="A0A6G1HL50"/>
<dbReference type="PANTHER" id="PTHR43817">
    <property type="entry name" value="GLYCOSYL HYDROLASE"/>
    <property type="match status" value="1"/>
</dbReference>
<keyword evidence="4 5" id="KW-0326">Glycosidase</keyword>
<reference evidence="7" key="1">
    <citation type="journal article" date="2020" name="Stud. Mycol.">
        <title>101 Dothideomycetes genomes: a test case for predicting lifestyles and emergence of pathogens.</title>
        <authorList>
            <person name="Haridas S."/>
            <person name="Albert R."/>
            <person name="Binder M."/>
            <person name="Bloem J."/>
            <person name="Labutti K."/>
            <person name="Salamov A."/>
            <person name="Andreopoulos B."/>
            <person name="Baker S."/>
            <person name="Barry K."/>
            <person name="Bills G."/>
            <person name="Bluhm B."/>
            <person name="Cannon C."/>
            <person name="Castanera R."/>
            <person name="Culley D."/>
            <person name="Daum C."/>
            <person name="Ezra D."/>
            <person name="Gonzalez J."/>
            <person name="Henrissat B."/>
            <person name="Kuo A."/>
            <person name="Liang C."/>
            <person name="Lipzen A."/>
            <person name="Lutzoni F."/>
            <person name="Magnuson J."/>
            <person name="Mondo S."/>
            <person name="Nolan M."/>
            <person name="Ohm R."/>
            <person name="Pangilinan J."/>
            <person name="Park H.-J."/>
            <person name="Ramirez L."/>
            <person name="Alfaro M."/>
            <person name="Sun H."/>
            <person name="Tritt A."/>
            <person name="Yoshinaga Y."/>
            <person name="Zwiers L.-H."/>
            <person name="Turgeon B."/>
            <person name="Goodwin S."/>
            <person name="Spatafora J."/>
            <person name="Crous P."/>
            <person name="Grigoriev I."/>
        </authorList>
    </citation>
    <scope>NUCLEOTIDE SEQUENCE</scope>
    <source>
        <strain evidence="7">CBS 262.69</strain>
    </source>
</reference>
<evidence type="ECO:0000256" key="6">
    <source>
        <dbReference type="SAM" id="SignalP"/>
    </source>
</evidence>
<dbReference type="OrthoDB" id="272289at2759"/>
<dbReference type="InterPro" id="IPR006710">
    <property type="entry name" value="Glyco_hydro_43"/>
</dbReference>
<keyword evidence="2 6" id="KW-0732">Signal</keyword>
<dbReference type="Proteomes" id="UP000799640">
    <property type="component" value="Unassembled WGS sequence"/>
</dbReference>
<evidence type="ECO:0000313" key="7">
    <source>
        <dbReference type="EMBL" id="KAF2396631.1"/>
    </source>
</evidence>
<dbReference type="GO" id="GO:0005975">
    <property type="term" value="P:carbohydrate metabolic process"/>
    <property type="evidence" value="ECO:0007669"/>
    <property type="project" value="InterPro"/>
</dbReference>
<dbReference type="Gene3D" id="2.115.10.20">
    <property type="entry name" value="Glycosyl hydrolase domain, family 43"/>
    <property type="match status" value="1"/>
</dbReference>
<gene>
    <name evidence="7" type="ORF">EJ06DRAFT_533897</name>
</gene>
<accession>A0A6G1HL50</accession>
<evidence type="ECO:0000256" key="4">
    <source>
        <dbReference type="ARBA" id="ARBA00023295"/>
    </source>
</evidence>
<dbReference type="EMBL" id="ML996706">
    <property type="protein sequence ID" value="KAF2396631.1"/>
    <property type="molecule type" value="Genomic_DNA"/>
</dbReference>
<comment type="similarity">
    <text evidence="1 5">Belongs to the glycosyl hydrolase 43 family.</text>
</comment>
<evidence type="ECO:0000256" key="2">
    <source>
        <dbReference type="ARBA" id="ARBA00022729"/>
    </source>
</evidence>
<dbReference type="GO" id="GO:0004553">
    <property type="term" value="F:hydrolase activity, hydrolyzing O-glycosyl compounds"/>
    <property type="evidence" value="ECO:0007669"/>
    <property type="project" value="InterPro"/>
</dbReference>
<protein>
    <submittedName>
        <fullName evidence="7">Arabinanase/levansucrase/invertase</fullName>
    </submittedName>
</protein>
<evidence type="ECO:0000256" key="5">
    <source>
        <dbReference type="RuleBase" id="RU361187"/>
    </source>
</evidence>
<dbReference type="Pfam" id="PF04616">
    <property type="entry name" value="Glyco_hydro_43"/>
    <property type="match status" value="1"/>
</dbReference>
<keyword evidence="3 5" id="KW-0378">Hydrolase</keyword>
<feature type="signal peptide" evidence="6">
    <location>
        <begin position="1"/>
        <end position="27"/>
    </location>
</feature>
<keyword evidence="8" id="KW-1185">Reference proteome</keyword>
<evidence type="ECO:0000313" key="8">
    <source>
        <dbReference type="Proteomes" id="UP000799640"/>
    </source>
</evidence>